<keyword evidence="2" id="KW-1185">Reference proteome</keyword>
<protein>
    <recommendedName>
        <fullName evidence="3">DUF4235 domain-containing protein</fullName>
    </recommendedName>
</protein>
<evidence type="ECO:0000313" key="1">
    <source>
        <dbReference type="EMBL" id="MDT0378671.1"/>
    </source>
</evidence>
<comment type="caution">
    <text evidence="1">The sequence shown here is derived from an EMBL/GenBank/DDBJ whole genome shotgun (WGS) entry which is preliminary data.</text>
</comment>
<reference evidence="2" key="1">
    <citation type="submission" date="2023-07" db="EMBL/GenBank/DDBJ databases">
        <title>30 novel species of actinomycetes from the DSMZ collection.</title>
        <authorList>
            <person name="Nouioui I."/>
        </authorList>
    </citation>
    <scope>NUCLEOTIDE SEQUENCE [LARGE SCALE GENOMIC DNA]</scope>
    <source>
        <strain evidence="2">DSM 42041</strain>
    </source>
</reference>
<name>A0ABU2NNW4_9ACTN</name>
<evidence type="ECO:0008006" key="3">
    <source>
        <dbReference type="Google" id="ProtNLM"/>
    </source>
</evidence>
<gene>
    <name evidence="1" type="ORF">RM572_07745</name>
</gene>
<sequence length="83" mass="8847">MSGKLQKAKGFKKSRTGMYISIATSLFGVVGTVKRAKQARAEGDTLQLVDVAVSAAGIVTGVALLVRELRRLDLEDVVDDVLD</sequence>
<accession>A0ABU2NNW4</accession>
<dbReference type="Proteomes" id="UP001183414">
    <property type="component" value="Unassembled WGS sequence"/>
</dbReference>
<organism evidence="1 2">
    <name type="scientific">Streptomyces hazeniae</name>
    <dbReference type="NCBI Taxonomy" id="3075538"/>
    <lineage>
        <taxon>Bacteria</taxon>
        <taxon>Bacillati</taxon>
        <taxon>Actinomycetota</taxon>
        <taxon>Actinomycetes</taxon>
        <taxon>Kitasatosporales</taxon>
        <taxon>Streptomycetaceae</taxon>
        <taxon>Streptomyces</taxon>
    </lineage>
</organism>
<evidence type="ECO:0000313" key="2">
    <source>
        <dbReference type="Proteomes" id="UP001183414"/>
    </source>
</evidence>
<proteinExistence type="predicted"/>
<dbReference type="EMBL" id="JAVREQ010000005">
    <property type="protein sequence ID" value="MDT0378671.1"/>
    <property type="molecule type" value="Genomic_DNA"/>
</dbReference>
<dbReference type="RefSeq" id="WP_027764929.1">
    <property type="nucleotide sequence ID" value="NZ_JAVREQ010000005.1"/>
</dbReference>